<gene>
    <name evidence="1" type="ORF">XENOCAPTIV_011041</name>
</gene>
<evidence type="ECO:0000313" key="2">
    <source>
        <dbReference type="Proteomes" id="UP001434883"/>
    </source>
</evidence>
<accession>A0ABV0QZS1</accession>
<proteinExistence type="predicted"/>
<keyword evidence="2" id="KW-1185">Reference proteome</keyword>
<reference evidence="1 2" key="1">
    <citation type="submission" date="2021-06" db="EMBL/GenBank/DDBJ databases">
        <authorList>
            <person name="Palmer J.M."/>
        </authorList>
    </citation>
    <scope>NUCLEOTIDE SEQUENCE [LARGE SCALE GENOMIC DNA]</scope>
    <source>
        <strain evidence="1 2">XC_2019</strain>
        <tissue evidence="1">Muscle</tissue>
    </source>
</reference>
<protein>
    <submittedName>
        <fullName evidence="1">Uncharacterized protein</fullName>
    </submittedName>
</protein>
<evidence type="ECO:0000313" key="1">
    <source>
        <dbReference type="EMBL" id="MEQ2201350.1"/>
    </source>
</evidence>
<sequence length="123" mass="13916">MPPDFLSLPVHWVYKPESPCDVILLSPKSRTEELKFTFSVLQRIVKRFLIQPLVVVSCRTSPRAFNKPLEFYLLCLAEISGPRNLPLHRPVLLRCSGSPACLNGNTLTAHRLSFRFAAQACTH</sequence>
<dbReference type="EMBL" id="JAHRIN010027586">
    <property type="protein sequence ID" value="MEQ2201350.1"/>
    <property type="molecule type" value="Genomic_DNA"/>
</dbReference>
<comment type="caution">
    <text evidence="1">The sequence shown here is derived from an EMBL/GenBank/DDBJ whole genome shotgun (WGS) entry which is preliminary data.</text>
</comment>
<name>A0ABV0QZS1_9TELE</name>
<dbReference type="Proteomes" id="UP001434883">
    <property type="component" value="Unassembled WGS sequence"/>
</dbReference>
<organism evidence="1 2">
    <name type="scientific">Xenoophorus captivus</name>
    <dbReference type="NCBI Taxonomy" id="1517983"/>
    <lineage>
        <taxon>Eukaryota</taxon>
        <taxon>Metazoa</taxon>
        <taxon>Chordata</taxon>
        <taxon>Craniata</taxon>
        <taxon>Vertebrata</taxon>
        <taxon>Euteleostomi</taxon>
        <taxon>Actinopterygii</taxon>
        <taxon>Neopterygii</taxon>
        <taxon>Teleostei</taxon>
        <taxon>Neoteleostei</taxon>
        <taxon>Acanthomorphata</taxon>
        <taxon>Ovalentaria</taxon>
        <taxon>Atherinomorphae</taxon>
        <taxon>Cyprinodontiformes</taxon>
        <taxon>Goodeidae</taxon>
        <taxon>Xenoophorus</taxon>
    </lineage>
</organism>